<organism evidence="2">
    <name type="scientific">marine sediment metagenome</name>
    <dbReference type="NCBI Taxonomy" id="412755"/>
    <lineage>
        <taxon>unclassified sequences</taxon>
        <taxon>metagenomes</taxon>
        <taxon>ecological metagenomes</taxon>
    </lineage>
</organism>
<feature type="non-terminal residue" evidence="2">
    <location>
        <position position="37"/>
    </location>
</feature>
<dbReference type="AlphaFoldDB" id="X1F6Y2"/>
<dbReference type="EMBL" id="BART01041356">
    <property type="protein sequence ID" value="GAH25144.1"/>
    <property type="molecule type" value="Genomic_DNA"/>
</dbReference>
<reference evidence="2" key="1">
    <citation type="journal article" date="2014" name="Front. Microbiol.">
        <title>High frequency of phylogenetically diverse reductive dehalogenase-homologous genes in deep subseafloor sedimentary metagenomes.</title>
        <authorList>
            <person name="Kawai M."/>
            <person name="Futagami T."/>
            <person name="Toyoda A."/>
            <person name="Takaki Y."/>
            <person name="Nishi S."/>
            <person name="Hori S."/>
            <person name="Arai W."/>
            <person name="Tsubouchi T."/>
            <person name="Morono Y."/>
            <person name="Uchiyama I."/>
            <person name="Ito T."/>
            <person name="Fujiyama A."/>
            <person name="Inagaki F."/>
            <person name="Takami H."/>
        </authorList>
    </citation>
    <scope>NUCLEOTIDE SEQUENCE</scope>
    <source>
        <strain evidence="2">Expedition CK06-06</strain>
    </source>
</reference>
<protein>
    <submittedName>
        <fullName evidence="2">Uncharacterized protein</fullName>
    </submittedName>
</protein>
<keyword evidence="1" id="KW-0472">Membrane</keyword>
<evidence type="ECO:0000256" key="1">
    <source>
        <dbReference type="SAM" id="Phobius"/>
    </source>
</evidence>
<keyword evidence="1" id="KW-1133">Transmembrane helix</keyword>
<name>X1F6Y2_9ZZZZ</name>
<feature type="transmembrane region" description="Helical" evidence="1">
    <location>
        <begin position="12"/>
        <end position="30"/>
    </location>
</feature>
<keyword evidence="1" id="KW-0812">Transmembrane</keyword>
<accession>X1F6Y2</accession>
<sequence length="37" mass="4497">MKYLKKHRDEILIFSFFILLTVVATYPLVFKMGSHFY</sequence>
<evidence type="ECO:0000313" key="2">
    <source>
        <dbReference type="EMBL" id="GAH25144.1"/>
    </source>
</evidence>
<gene>
    <name evidence="2" type="ORF">S01H4_66611</name>
</gene>
<proteinExistence type="predicted"/>
<comment type="caution">
    <text evidence="2">The sequence shown here is derived from an EMBL/GenBank/DDBJ whole genome shotgun (WGS) entry which is preliminary data.</text>
</comment>